<evidence type="ECO:0000256" key="2">
    <source>
        <dbReference type="SAM" id="SignalP"/>
    </source>
</evidence>
<proteinExistence type="predicted"/>
<feature type="signal peptide" evidence="2">
    <location>
        <begin position="1"/>
        <end position="20"/>
    </location>
</feature>
<dbReference type="RefSeq" id="WP_190423440.1">
    <property type="nucleotide sequence ID" value="NZ_JAAOCA010000025.1"/>
</dbReference>
<comment type="caution">
    <text evidence="3">The sequence shown here is derived from an EMBL/GenBank/DDBJ whole genome shotgun (WGS) entry which is preliminary data.</text>
</comment>
<dbReference type="Proteomes" id="UP000805841">
    <property type="component" value="Unassembled WGS sequence"/>
</dbReference>
<dbReference type="Pfam" id="PF04076">
    <property type="entry name" value="BOF"/>
    <property type="match status" value="1"/>
</dbReference>
<evidence type="ECO:0000313" key="3">
    <source>
        <dbReference type="EMBL" id="MBD1600812.1"/>
    </source>
</evidence>
<protein>
    <submittedName>
        <fullName evidence="3">NirD/YgiW/YdeI family stress tolerance protein</fullName>
    </submittedName>
</protein>
<gene>
    <name evidence="3" type="ORF">HAQ05_19185</name>
</gene>
<dbReference type="PANTHER" id="PTHR36571:SF1">
    <property type="entry name" value="PROTEIN YGIW"/>
    <property type="match status" value="1"/>
</dbReference>
<dbReference type="InterPro" id="IPR005220">
    <property type="entry name" value="CarO-like"/>
</dbReference>
<keyword evidence="1 2" id="KW-0732">Signal</keyword>
<dbReference type="NCBIfam" id="NF033674">
    <property type="entry name" value="stress_OB_fold"/>
    <property type="match status" value="1"/>
</dbReference>
<dbReference type="EMBL" id="JAAOCA010000025">
    <property type="protein sequence ID" value="MBD1600812.1"/>
    <property type="molecule type" value="Genomic_DNA"/>
</dbReference>
<organism evidence="3 4">
    <name type="scientific">Pseudomonas typographi</name>
    <dbReference type="NCBI Taxonomy" id="2715964"/>
    <lineage>
        <taxon>Bacteria</taxon>
        <taxon>Pseudomonadati</taxon>
        <taxon>Pseudomonadota</taxon>
        <taxon>Gammaproteobacteria</taxon>
        <taxon>Pseudomonadales</taxon>
        <taxon>Pseudomonadaceae</taxon>
        <taxon>Pseudomonas</taxon>
    </lineage>
</organism>
<feature type="chain" id="PRO_5046697419" evidence="2">
    <location>
        <begin position="21"/>
        <end position="117"/>
    </location>
</feature>
<evidence type="ECO:0000256" key="1">
    <source>
        <dbReference type="ARBA" id="ARBA00022729"/>
    </source>
</evidence>
<dbReference type="SUPFAM" id="SSF101756">
    <property type="entry name" value="Hypothetical protein YgiW"/>
    <property type="match status" value="1"/>
</dbReference>
<evidence type="ECO:0000313" key="4">
    <source>
        <dbReference type="Proteomes" id="UP000805841"/>
    </source>
</evidence>
<accession>A0ABR7Z5X7</accession>
<dbReference type="PANTHER" id="PTHR36571">
    <property type="entry name" value="PROTEIN YGIW"/>
    <property type="match status" value="1"/>
</dbReference>
<dbReference type="InterPro" id="IPR036700">
    <property type="entry name" value="BOBF_sf"/>
</dbReference>
<keyword evidence="4" id="KW-1185">Reference proteome</keyword>
<sequence>MKKQFFAIAFASLLTGTAVAASTGYTGPNAGNITTVAGALQASDDAPVVLIGNLVQKVKGDTYEFRDATGSIHAEIEHDQWPAGAAVSETTRVRLHGEVDKDLTSREIDVERVELVN</sequence>
<reference evidence="3 4" key="1">
    <citation type="journal article" date="2020" name="Insects">
        <title>Bacteria Belonging to Pseudomonas typographi sp. nov. from the Bark Beetle Ips typographus Have Genomic Potential to Aid in the Host Ecology.</title>
        <authorList>
            <person name="Peral-Aranega E."/>
            <person name="Saati-Santamaria Z."/>
            <person name="Kolarik M."/>
            <person name="Rivas R."/>
            <person name="Garcia-Fraile P."/>
        </authorList>
    </citation>
    <scope>NUCLEOTIDE SEQUENCE [LARGE SCALE GENOMIC DNA]</scope>
    <source>
        <strain evidence="3 4">CA3A</strain>
    </source>
</reference>
<dbReference type="Gene3D" id="2.40.50.200">
    <property type="entry name" value="Bacterial OB-fold"/>
    <property type="match status" value="1"/>
</dbReference>
<name>A0ABR7Z5X7_9PSED</name>